<dbReference type="Pfam" id="PF16177">
    <property type="entry name" value="ACAS_N"/>
    <property type="match status" value="1"/>
</dbReference>
<dbReference type="SUPFAM" id="SSF56801">
    <property type="entry name" value="Acetyl-CoA synthetase-like"/>
    <property type="match status" value="1"/>
</dbReference>
<dbReference type="InterPro" id="IPR032387">
    <property type="entry name" value="ACAS_N"/>
</dbReference>
<dbReference type="EMBL" id="CP104694">
    <property type="protein sequence ID" value="UXI69228.1"/>
    <property type="molecule type" value="Genomic_DNA"/>
</dbReference>
<evidence type="ECO:0000313" key="4">
    <source>
        <dbReference type="EMBL" id="UXI69228.1"/>
    </source>
</evidence>
<name>A0ABY6BGS3_9GAMM</name>
<sequence length="502" mass="54969">MSKPIWEPSSERIERANISRFMRFVREQTGNDDIRRYAPLHDFSVRHPDRFWQLVWEFCGIRASGTFHEVLVSATPLNEARWFPGIRLNFAQNLLRFKDDRTAIIHRDRSGASREYSYAELQQQVARVAAALRRHGLQAGDRVAGWLPDSPESLFAMLATTSIGAIWSLCRPGADIDATVGRLIDIAPRILITSAAALGESPATTLAAIRPLPALERIVVVGDCNVLANERAPSPVMSWEAFLQGEEKPLVFEPMPFDHPLYLVPATDALGRGMHLVHGAGGTLIQHLKELVLHADLKREDKIHFDTGGDPTTWHWLASALAVGATLVMVDGQPHRADPRSLWNLVDDLGITVLVTDAAWLQSCVDAGLRPGESHKLLSLKTVLSMGSTLAAPLCEYVYTAVKDRLMVSACSGGTDLLSSIALGCPVLPVFCGEHQCRGLGLKWDTFDSMGKSVRDGDGDVALLGPFPSMPLGFWNDIDGQRYAETFCHDTRAAGAVASARA</sequence>
<dbReference type="PANTHER" id="PTHR42921">
    <property type="entry name" value="ACETOACETYL-COA SYNTHETASE"/>
    <property type="match status" value="1"/>
</dbReference>
<feature type="domain" description="AMP-dependent synthetase/ligase" evidence="2">
    <location>
        <begin position="96"/>
        <end position="226"/>
    </location>
</feature>
<dbReference type="Proteomes" id="UP001064632">
    <property type="component" value="Chromosome"/>
</dbReference>
<reference evidence="4" key="1">
    <citation type="submission" date="2022-09" db="EMBL/GenBank/DDBJ databases">
        <title>Tahibacter sp. nov., isolated from a fresh water.</title>
        <authorList>
            <person name="Baek J.H."/>
            <person name="Lee J.K."/>
            <person name="Kim J.M."/>
            <person name="Jeon C.O."/>
        </authorList>
    </citation>
    <scope>NUCLEOTIDE SEQUENCE</scope>
    <source>
        <strain evidence="4">W38</strain>
    </source>
</reference>
<feature type="domain" description="AMP-dependent synthetase/ligase" evidence="2">
    <location>
        <begin position="314"/>
        <end position="403"/>
    </location>
</feature>
<dbReference type="RefSeq" id="WP_261696186.1">
    <property type="nucleotide sequence ID" value="NZ_CP104694.1"/>
</dbReference>
<accession>A0ABY6BGS3</accession>
<dbReference type="InterPro" id="IPR042099">
    <property type="entry name" value="ANL_N_sf"/>
</dbReference>
<dbReference type="Pfam" id="PF00501">
    <property type="entry name" value="AMP-binding"/>
    <property type="match status" value="2"/>
</dbReference>
<dbReference type="Gene3D" id="3.40.50.12780">
    <property type="entry name" value="N-terminal domain of ligase-like"/>
    <property type="match status" value="1"/>
</dbReference>
<proteinExistence type="inferred from homology"/>
<protein>
    <submittedName>
        <fullName evidence="4">AMP-binding protein</fullName>
    </submittedName>
</protein>
<organism evidence="4 5">
    <name type="scientific">Tahibacter amnicola</name>
    <dbReference type="NCBI Taxonomy" id="2976241"/>
    <lineage>
        <taxon>Bacteria</taxon>
        <taxon>Pseudomonadati</taxon>
        <taxon>Pseudomonadota</taxon>
        <taxon>Gammaproteobacteria</taxon>
        <taxon>Lysobacterales</taxon>
        <taxon>Rhodanobacteraceae</taxon>
        <taxon>Tahibacter</taxon>
    </lineage>
</organism>
<dbReference type="InterPro" id="IPR000873">
    <property type="entry name" value="AMP-dep_synth/lig_dom"/>
</dbReference>
<keyword evidence="5" id="KW-1185">Reference proteome</keyword>
<dbReference type="PANTHER" id="PTHR42921:SF1">
    <property type="entry name" value="ACETOACETYL-COA SYNTHETASE"/>
    <property type="match status" value="1"/>
</dbReference>
<evidence type="ECO:0000313" key="5">
    <source>
        <dbReference type="Proteomes" id="UP001064632"/>
    </source>
</evidence>
<gene>
    <name evidence="4" type="ORF">N4264_06155</name>
</gene>
<feature type="domain" description="Acetyl-coenzyme A synthetase N-terminal" evidence="3">
    <location>
        <begin position="37"/>
        <end position="93"/>
    </location>
</feature>
<evidence type="ECO:0000256" key="1">
    <source>
        <dbReference type="ARBA" id="ARBA00006432"/>
    </source>
</evidence>
<evidence type="ECO:0000259" key="2">
    <source>
        <dbReference type="Pfam" id="PF00501"/>
    </source>
</evidence>
<evidence type="ECO:0000259" key="3">
    <source>
        <dbReference type="Pfam" id="PF16177"/>
    </source>
</evidence>
<comment type="similarity">
    <text evidence="1">Belongs to the ATP-dependent AMP-binding enzyme family.</text>
</comment>